<dbReference type="SUPFAM" id="SSF52343">
    <property type="entry name" value="Ferredoxin reductase-like, C-terminal NADP-linked domain"/>
    <property type="match status" value="1"/>
</dbReference>
<feature type="transmembrane region" description="Helical" evidence="10">
    <location>
        <begin position="174"/>
        <end position="200"/>
    </location>
</feature>
<evidence type="ECO:0000256" key="4">
    <source>
        <dbReference type="ARBA" id="ARBA00022723"/>
    </source>
</evidence>
<dbReference type="KEGG" id="mpof:MPOR_44880"/>
<evidence type="ECO:0000256" key="3">
    <source>
        <dbReference type="ARBA" id="ARBA00022714"/>
    </source>
</evidence>
<dbReference type="Gene3D" id="3.10.20.30">
    <property type="match status" value="1"/>
</dbReference>
<dbReference type="Pfam" id="PF00111">
    <property type="entry name" value="Fer2"/>
    <property type="match status" value="1"/>
</dbReference>
<evidence type="ECO:0000256" key="7">
    <source>
        <dbReference type="ARBA" id="ARBA00023004"/>
    </source>
</evidence>
<reference evidence="13 14" key="1">
    <citation type="journal article" date="2019" name="Emerg. Microbes Infect.">
        <title>Comprehensive subspecies identification of 175 nontuberculous mycobacteria species based on 7547 genomic profiles.</title>
        <authorList>
            <person name="Matsumoto Y."/>
            <person name="Kinjo T."/>
            <person name="Motooka D."/>
            <person name="Nabeya D."/>
            <person name="Jung N."/>
            <person name="Uechi K."/>
            <person name="Horii T."/>
            <person name="Iida T."/>
            <person name="Fujita J."/>
            <person name="Nakamura S."/>
        </authorList>
    </citation>
    <scope>NUCLEOTIDE SEQUENCE [LARGE SCALE GENOMIC DNA]</scope>
    <source>
        <strain evidence="13 14">JCM 12603</strain>
    </source>
</reference>
<dbReference type="PANTHER" id="PTHR47354:SF8">
    <property type="entry name" value="1,2-PHENYLACETYL-COA EPOXIDASE, SUBUNIT E"/>
    <property type="match status" value="1"/>
</dbReference>
<dbReference type="InterPro" id="IPR001041">
    <property type="entry name" value="2Fe-2S_ferredoxin-type"/>
</dbReference>
<keyword evidence="10" id="KW-1133">Transmembrane helix</keyword>
<evidence type="ECO:0000256" key="5">
    <source>
        <dbReference type="ARBA" id="ARBA00022827"/>
    </source>
</evidence>
<dbReference type="Gene3D" id="3.40.50.80">
    <property type="entry name" value="Nucleotide-binding domain of ferredoxin-NADP reductase (FNR) module"/>
    <property type="match status" value="1"/>
</dbReference>
<dbReference type="AlphaFoldDB" id="A0A6N4VCE7"/>
<feature type="transmembrane region" description="Helical" evidence="10">
    <location>
        <begin position="136"/>
        <end position="153"/>
    </location>
</feature>
<feature type="transmembrane region" description="Helical" evidence="10">
    <location>
        <begin position="58"/>
        <end position="76"/>
    </location>
</feature>
<dbReference type="Proteomes" id="UP000466785">
    <property type="component" value="Chromosome"/>
</dbReference>
<comment type="cofactor">
    <cofactor evidence="1">
        <name>FAD</name>
        <dbReference type="ChEBI" id="CHEBI:57692"/>
    </cofactor>
</comment>
<evidence type="ECO:0000313" key="14">
    <source>
        <dbReference type="Proteomes" id="UP000466785"/>
    </source>
</evidence>
<dbReference type="InterPro" id="IPR017938">
    <property type="entry name" value="Riboflavin_synthase-like_b-brl"/>
</dbReference>
<dbReference type="InterPro" id="IPR008333">
    <property type="entry name" value="Cbr1-like_FAD-bd_dom"/>
</dbReference>
<dbReference type="RefSeq" id="WP_163677718.1">
    <property type="nucleotide sequence ID" value="NZ_AP022570.1"/>
</dbReference>
<evidence type="ECO:0000256" key="10">
    <source>
        <dbReference type="SAM" id="Phobius"/>
    </source>
</evidence>
<keyword evidence="6" id="KW-0560">Oxidoreductase</keyword>
<keyword evidence="4" id="KW-0479">Metal-binding</keyword>
<dbReference type="GO" id="GO:0046872">
    <property type="term" value="F:metal ion binding"/>
    <property type="evidence" value="ECO:0007669"/>
    <property type="project" value="UniProtKB-KW"/>
</dbReference>
<keyword evidence="14" id="KW-1185">Reference proteome</keyword>
<dbReference type="InterPro" id="IPR050415">
    <property type="entry name" value="MRET"/>
</dbReference>
<dbReference type="SUPFAM" id="SSF63380">
    <property type="entry name" value="Riboflavin synthase domain-like"/>
    <property type="match status" value="1"/>
</dbReference>
<evidence type="ECO:0000256" key="6">
    <source>
        <dbReference type="ARBA" id="ARBA00023002"/>
    </source>
</evidence>
<dbReference type="CDD" id="cd06214">
    <property type="entry name" value="PA_degradation_oxidoreductase_like"/>
    <property type="match status" value="1"/>
</dbReference>
<dbReference type="GO" id="GO:0051537">
    <property type="term" value="F:2 iron, 2 sulfur cluster binding"/>
    <property type="evidence" value="ECO:0007669"/>
    <property type="project" value="UniProtKB-KW"/>
</dbReference>
<dbReference type="PROSITE" id="PS00197">
    <property type="entry name" value="2FE2S_FER_1"/>
    <property type="match status" value="1"/>
</dbReference>
<keyword evidence="10" id="KW-0812">Transmembrane</keyword>
<keyword evidence="10" id="KW-0472">Membrane</keyword>
<evidence type="ECO:0000256" key="9">
    <source>
        <dbReference type="SAM" id="MobiDB-lite"/>
    </source>
</evidence>
<dbReference type="InterPro" id="IPR005804">
    <property type="entry name" value="FA_desaturase_dom"/>
</dbReference>
<keyword evidence="7" id="KW-0408">Iron</keyword>
<evidence type="ECO:0000313" key="13">
    <source>
        <dbReference type="EMBL" id="BBX53462.1"/>
    </source>
</evidence>
<dbReference type="InterPro" id="IPR001433">
    <property type="entry name" value="OxRdtase_FAD/NAD-bd"/>
</dbReference>
<dbReference type="InterPro" id="IPR039261">
    <property type="entry name" value="FNR_nucleotide-bd"/>
</dbReference>
<feature type="transmembrane region" description="Helical" evidence="10">
    <location>
        <begin position="97"/>
        <end position="116"/>
    </location>
</feature>
<dbReference type="InterPro" id="IPR012675">
    <property type="entry name" value="Beta-grasp_dom_sf"/>
</dbReference>
<dbReference type="InterPro" id="IPR001709">
    <property type="entry name" value="Flavoprot_Pyr_Nucl_cyt_Rdtase"/>
</dbReference>
<evidence type="ECO:0000259" key="11">
    <source>
        <dbReference type="PROSITE" id="PS51085"/>
    </source>
</evidence>
<feature type="domain" description="FAD-binding FR-type" evidence="12">
    <location>
        <begin position="325"/>
        <end position="430"/>
    </location>
</feature>
<dbReference type="Gene3D" id="2.40.30.10">
    <property type="entry name" value="Translation factors"/>
    <property type="match status" value="1"/>
</dbReference>
<dbReference type="GO" id="GO:0050660">
    <property type="term" value="F:flavin adenine dinucleotide binding"/>
    <property type="evidence" value="ECO:0007669"/>
    <property type="project" value="TreeGrafter"/>
</dbReference>
<keyword evidence="3" id="KW-0001">2Fe-2S</keyword>
<sequence length="670" mass="74212">MATIAEESPSVPTPSRHALPDPGERVPALSWPIVAIFVAALTVFGASTAAAVSHTLPAAATIAASAAAIFVMFTVLHDASHSAISSHRWVNRLFGRVAMFFVSPLISFSSFAFIHIEHHRNTNDGDADPDHFVSAAPWWQLPFRFPAMDLPYLRFLWRHRKKRPRAEIIETAGLMTFSAAVLVGAALTGHLWMVAVIYLIPERVAIFVLAWWFDWLPHHGLEQTQRENRYRATRNRVGAEWIMTPLLLSQNYHLVHHLHPSIPFYRYVAAWRRNEAAYLERDAAIGTVFGQQLDPNEYREWKKLNGKLAPILPVRMPRSSSARHASTYPVPVKSVDRLTADSVRITFEVPEEFREQFQFQAGQHLTVQHRTDDGTTIRRNYSICTSATSGELAIGVRRIDNGAFSTYACDMLRAGDVVNLMTPTGSFGAPLQPGAECEHVAVAAGSGITPILSIIRTTMEIETDSRFTLIYGNRTTETTMFADELDQLESRYADRLRVIHVRSGETHHPADFRGRIDYPLLRRILGESITPVDRWYLCGPLPLVTELRDNLVSDGVDDDSIRLELFRGAERSAPNSEFRGAQLTVALSGTNHSVDLGPGESILEAALNNGIDAPYSCLGGACGTCKAKIVEGAVTMEQNFALTSAEVDAGFVLTCQSHPTTDTVTVDYDG</sequence>
<protein>
    <submittedName>
        <fullName evidence="13">Electron transfer protein FdxB</fullName>
    </submittedName>
</protein>
<evidence type="ECO:0000256" key="8">
    <source>
        <dbReference type="ARBA" id="ARBA00023014"/>
    </source>
</evidence>
<dbReference type="Pfam" id="PF00970">
    <property type="entry name" value="FAD_binding_6"/>
    <property type="match status" value="1"/>
</dbReference>
<organism evidence="13 14">
    <name type="scientific">Mycolicibacterium poriferae</name>
    <dbReference type="NCBI Taxonomy" id="39694"/>
    <lineage>
        <taxon>Bacteria</taxon>
        <taxon>Bacillati</taxon>
        <taxon>Actinomycetota</taxon>
        <taxon>Actinomycetes</taxon>
        <taxon>Mycobacteriales</taxon>
        <taxon>Mycobacteriaceae</taxon>
        <taxon>Mycolicibacterium</taxon>
    </lineage>
</organism>
<dbReference type="InterPro" id="IPR006058">
    <property type="entry name" value="2Fe2S_fd_BS"/>
</dbReference>
<gene>
    <name evidence="13" type="primary">fdxB</name>
    <name evidence="13" type="ORF">MPOR_44880</name>
</gene>
<feature type="transmembrane region" description="Helical" evidence="10">
    <location>
        <begin position="29"/>
        <end position="52"/>
    </location>
</feature>
<evidence type="ECO:0000259" key="12">
    <source>
        <dbReference type="PROSITE" id="PS51384"/>
    </source>
</evidence>
<name>A0A6N4VCE7_9MYCO</name>
<dbReference type="PRINTS" id="PR00371">
    <property type="entry name" value="FPNCR"/>
</dbReference>
<dbReference type="EMBL" id="AP022570">
    <property type="protein sequence ID" value="BBX53462.1"/>
    <property type="molecule type" value="Genomic_DNA"/>
</dbReference>
<keyword evidence="2" id="KW-0285">Flavoprotein</keyword>
<dbReference type="SUPFAM" id="SSF54292">
    <property type="entry name" value="2Fe-2S ferredoxin-like"/>
    <property type="match status" value="1"/>
</dbReference>
<dbReference type="InterPro" id="IPR036010">
    <property type="entry name" value="2Fe-2S_ferredoxin-like_sf"/>
</dbReference>
<keyword evidence="8" id="KW-0411">Iron-sulfur</keyword>
<dbReference type="CDD" id="cd00207">
    <property type="entry name" value="fer2"/>
    <property type="match status" value="1"/>
</dbReference>
<dbReference type="Pfam" id="PF00487">
    <property type="entry name" value="FA_desaturase"/>
    <property type="match status" value="1"/>
</dbReference>
<feature type="region of interest" description="Disordered" evidence="9">
    <location>
        <begin position="1"/>
        <end position="21"/>
    </location>
</feature>
<dbReference type="GO" id="GO:0016491">
    <property type="term" value="F:oxidoreductase activity"/>
    <property type="evidence" value="ECO:0007669"/>
    <property type="project" value="UniProtKB-KW"/>
</dbReference>
<proteinExistence type="predicted"/>
<evidence type="ECO:0000256" key="1">
    <source>
        <dbReference type="ARBA" id="ARBA00001974"/>
    </source>
</evidence>
<dbReference type="PRINTS" id="PR00410">
    <property type="entry name" value="PHEHYDRXLASE"/>
</dbReference>
<dbReference type="PANTHER" id="PTHR47354">
    <property type="entry name" value="NADH OXIDOREDUCTASE HCR"/>
    <property type="match status" value="1"/>
</dbReference>
<dbReference type="Pfam" id="PF00175">
    <property type="entry name" value="NAD_binding_1"/>
    <property type="match status" value="1"/>
</dbReference>
<dbReference type="PROSITE" id="PS51384">
    <property type="entry name" value="FAD_FR"/>
    <property type="match status" value="1"/>
</dbReference>
<dbReference type="GO" id="GO:0006629">
    <property type="term" value="P:lipid metabolic process"/>
    <property type="evidence" value="ECO:0007669"/>
    <property type="project" value="InterPro"/>
</dbReference>
<keyword evidence="5" id="KW-0274">FAD</keyword>
<dbReference type="PROSITE" id="PS51085">
    <property type="entry name" value="2FE2S_FER_2"/>
    <property type="match status" value="1"/>
</dbReference>
<dbReference type="InterPro" id="IPR017927">
    <property type="entry name" value="FAD-bd_FR_type"/>
</dbReference>
<accession>A0A6N4VCE7</accession>
<evidence type="ECO:0000256" key="2">
    <source>
        <dbReference type="ARBA" id="ARBA00022630"/>
    </source>
</evidence>
<feature type="domain" description="2Fe-2S ferredoxin-type" evidence="11">
    <location>
        <begin position="581"/>
        <end position="670"/>
    </location>
</feature>